<dbReference type="InterPro" id="IPR002220">
    <property type="entry name" value="DapA-like"/>
</dbReference>
<sequence length="299" mass="32540">MTFQGIIPALVTPYDSAGEVSLPVLQRLVRTLNAEGADGYFVTGSSAECYLLDTAERLRILEATVEAADGRPALFHMAASDHRDTLELARRAADAGATGISANIPTYFTYTDESLATYFREVREQTDLPLLAYYIPGQTGRKLPADFFLELAEQDVLHGMKYTSADLSVMARVRAERPDDFAILSGADDALLGSLAQGADGGIGSTYNVICRVFAELYAAFRAGDLAEATRFQHLVMPVWNRMDGWEFIPFLKAVLRGRGLDVGQARKPMAQIPAETDQALAGALSGVPELEPYLIRPL</sequence>
<dbReference type="SMART" id="SM01130">
    <property type="entry name" value="DHDPS"/>
    <property type="match status" value="1"/>
</dbReference>
<dbReference type="Gene3D" id="3.20.20.70">
    <property type="entry name" value="Aldolase class I"/>
    <property type="match status" value="1"/>
</dbReference>
<evidence type="ECO:0000256" key="1">
    <source>
        <dbReference type="ARBA" id="ARBA00023239"/>
    </source>
</evidence>
<dbReference type="EMBL" id="JADEYR010000002">
    <property type="protein sequence ID" value="MBE9403181.1"/>
    <property type="molecule type" value="Genomic_DNA"/>
</dbReference>
<dbReference type="PIRSF" id="PIRSF001365">
    <property type="entry name" value="DHDPS"/>
    <property type="match status" value="1"/>
</dbReference>
<protein>
    <submittedName>
        <fullName evidence="3">Dihydrodipicolinate synthase family protein</fullName>
    </submittedName>
</protein>
<dbReference type="PANTHER" id="PTHR42849:SF1">
    <property type="entry name" value="N-ACETYLNEURAMINATE LYASE"/>
    <property type="match status" value="1"/>
</dbReference>
<organism evidence="3 4">
    <name type="scientific">Brachybacterium epidermidis</name>
    <dbReference type="NCBI Taxonomy" id="2781983"/>
    <lineage>
        <taxon>Bacteria</taxon>
        <taxon>Bacillati</taxon>
        <taxon>Actinomycetota</taxon>
        <taxon>Actinomycetes</taxon>
        <taxon>Micrococcales</taxon>
        <taxon>Dermabacteraceae</taxon>
        <taxon>Brachybacterium</taxon>
    </lineage>
</organism>
<evidence type="ECO:0000256" key="2">
    <source>
        <dbReference type="PIRNR" id="PIRNR001365"/>
    </source>
</evidence>
<name>A0ABR9VYC2_9MICO</name>
<keyword evidence="4" id="KW-1185">Reference proteome</keyword>
<dbReference type="PANTHER" id="PTHR42849">
    <property type="entry name" value="N-ACETYLNEURAMINATE LYASE"/>
    <property type="match status" value="1"/>
</dbReference>
<proteinExistence type="inferred from homology"/>
<dbReference type="SUPFAM" id="SSF51569">
    <property type="entry name" value="Aldolase"/>
    <property type="match status" value="1"/>
</dbReference>
<comment type="similarity">
    <text evidence="2">Belongs to the DapA family.</text>
</comment>
<dbReference type="Pfam" id="PF00701">
    <property type="entry name" value="DHDPS"/>
    <property type="match status" value="1"/>
</dbReference>
<evidence type="ECO:0000313" key="4">
    <source>
        <dbReference type="Proteomes" id="UP000644727"/>
    </source>
</evidence>
<dbReference type="Proteomes" id="UP000644727">
    <property type="component" value="Unassembled WGS sequence"/>
</dbReference>
<accession>A0ABR9VYC2</accession>
<comment type="caution">
    <text evidence="3">The sequence shown here is derived from an EMBL/GenBank/DDBJ whole genome shotgun (WGS) entry which is preliminary data.</text>
</comment>
<reference evidence="3 4" key="1">
    <citation type="submission" date="2020-10" db="EMBL/GenBank/DDBJ databases">
        <title>Draft genome and description of Brachybacterium epidermidis sp nov.</title>
        <authorList>
            <person name="Boxberger M."/>
            <person name="La Scola B."/>
        </authorList>
    </citation>
    <scope>NUCLEOTIDE SEQUENCE [LARGE SCALE GENOMIC DNA]</scope>
    <source>
        <strain evidence="3 4">Marseille-Q2903</strain>
    </source>
</reference>
<gene>
    <name evidence="3" type="ORF">IOE58_02865</name>
</gene>
<dbReference type="InterPro" id="IPR013785">
    <property type="entry name" value="Aldolase_TIM"/>
</dbReference>
<dbReference type="RefSeq" id="WP_193864948.1">
    <property type="nucleotide sequence ID" value="NZ_JADEYR010000002.1"/>
</dbReference>
<dbReference type="PRINTS" id="PR00146">
    <property type="entry name" value="DHPICSNTHASE"/>
</dbReference>
<evidence type="ECO:0000313" key="3">
    <source>
        <dbReference type="EMBL" id="MBE9403181.1"/>
    </source>
</evidence>
<keyword evidence="1 2" id="KW-0456">Lyase</keyword>